<dbReference type="EMBL" id="SZQA01000001">
    <property type="protein sequence ID" value="TKK91365.1"/>
    <property type="molecule type" value="Genomic_DNA"/>
</dbReference>
<dbReference type="SUPFAM" id="SSF54637">
    <property type="entry name" value="Thioesterase/thiol ester dehydrase-isomerase"/>
    <property type="match status" value="1"/>
</dbReference>
<protein>
    <submittedName>
        <fullName evidence="1">Acyl-CoA thioesterase</fullName>
    </submittedName>
</protein>
<proteinExistence type="predicted"/>
<dbReference type="OrthoDB" id="513711at2"/>
<keyword evidence="2" id="KW-1185">Reference proteome</keyword>
<dbReference type="InterPro" id="IPR029069">
    <property type="entry name" value="HotDog_dom_sf"/>
</dbReference>
<gene>
    <name evidence="1" type="ORF">FDA94_00740</name>
</gene>
<dbReference type="RefSeq" id="WP_137245056.1">
    <property type="nucleotide sequence ID" value="NZ_SZQA01000001.1"/>
</dbReference>
<organism evidence="1 2">
    <name type="scientific">Herbidospora galbida</name>
    <dbReference type="NCBI Taxonomy" id="2575442"/>
    <lineage>
        <taxon>Bacteria</taxon>
        <taxon>Bacillati</taxon>
        <taxon>Actinomycetota</taxon>
        <taxon>Actinomycetes</taxon>
        <taxon>Streptosporangiales</taxon>
        <taxon>Streptosporangiaceae</taxon>
        <taxon>Herbidospora</taxon>
    </lineage>
</organism>
<dbReference type="CDD" id="cd00586">
    <property type="entry name" value="4HBT"/>
    <property type="match status" value="1"/>
</dbReference>
<dbReference type="Gene3D" id="3.10.129.10">
    <property type="entry name" value="Hotdog Thioesterase"/>
    <property type="match status" value="1"/>
</dbReference>
<evidence type="ECO:0000313" key="1">
    <source>
        <dbReference type="EMBL" id="TKK91365.1"/>
    </source>
</evidence>
<accession>A0A4U3MP50</accession>
<reference evidence="1 2" key="1">
    <citation type="submission" date="2019-04" db="EMBL/GenBank/DDBJ databases">
        <title>Herbidospora sp. NEAU-GS14.nov., a novel actinomycete isolated from soil.</title>
        <authorList>
            <person name="Han L."/>
        </authorList>
    </citation>
    <scope>NUCLEOTIDE SEQUENCE [LARGE SCALE GENOMIC DNA]</scope>
    <source>
        <strain evidence="1 2">NEAU-GS14</strain>
    </source>
</reference>
<dbReference type="AlphaFoldDB" id="A0A4U3MP50"/>
<comment type="caution">
    <text evidence="1">The sequence shown here is derived from an EMBL/GenBank/DDBJ whole genome shotgun (WGS) entry which is preliminary data.</text>
</comment>
<dbReference type="Pfam" id="PF13279">
    <property type="entry name" value="4HBT_2"/>
    <property type="match status" value="1"/>
</dbReference>
<name>A0A4U3MP50_9ACTN</name>
<dbReference type="Proteomes" id="UP000308705">
    <property type="component" value="Unassembled WGS sequence"/>
</dbReference>
<evidence type="ECO:0000313" key="2">
    <source>
        <dbReference type="Proteomes" id="UP000308705"/>
    </source>
</evidence>
<sequence>MNPHFAYEHLVTFADTNLVGNVYFANYVAWQGACRERFLADHAPGVLRGLYSDLALVTVSCSCEYFAELQAFDLVSIRMTLRSIDLNRIVMGFDYFRVGNGPGQLVARGAQTVACMQRVDGDLIAIDVPQELYQALDAYAVPGSRR</sequence>